<dbReference type="PANTHER" id="PTHR30203">
    <property type="entry name" value="OUTER MEMBRANE CATION EFFLUX PROTEIN"/>
    <property type="match status" value="1"/>
</dbReference>
<reference evidence="3" key="2">
    <citation type="submission" date="2020-09" db="EMBL/GenBank/DDBJ databases">
        <authorList>
            <person name="Sun Q."/>
            <person name="Zhou Y."/>
        </authorList>
    </citation>
    <scope>NUCLEOTIDE SEQUENCE</scope>
    <source>
        <strain evidence="3">CGMCC 1.10998</strain>
    </source>
</reference>
<gene>
    <name evidence="3" type="primary">czcC</name>
    <name evidence="3" type="ORF">GCM10011396_07260</name>
</gene>
<dbReference type="InterPro" id="IPR010131">
    <property type="entry name" value="MdtP/NodT-like"/>
</dbReference>
<dbReference type="RefSeq" id="WP_188564596.1">
    <property type="nucleotide sequence ID" value="NZ_BMED01000001.1"/>
</dbReference>
<dbReference type="GO" id="GO:0015562">
    <property type="term" value="F:efflux transmembrane transporter activity"/>
    <property type="evidence" value="ECO:0007669"/>
    <property type="project" value="InterPro"/>
</dbReference>
<reference evidence="3" key="1">
    <citation type="journal article" date="2014" name="Int. J. Syst. Evol. Microbiol.">
        <title>Complete genome sequence of Corynebacterium casei LMG S-19264T (=DSM 44701T), isolated from a smear-ripened cheese.</title>
        <authorList>
            <consortium name="US DOE Joint Genome Institute (JGI-PGF)"/>
            <person name="Walter F."/>
            <person name="Albersmeier A."/>
            <person name="Kalinowski J."/>
            <person name="Ruckert C."/>
        </authorList>
    </citation>
    <scope>NUCLEOTIDE SEQUENCE</scope>
    <source>
        <strain evidence="3">CGMCC 1.10998</strain>
    </source>
</reference>
<dbReference type="Proteomes" id="UP000637423">
    <property type="component" value="Unassembled WGS sequence"/>
</dbReference>
<proteinExistence type="inferred from homology"/>
<feature type="coiled-coil region" evidence="2">
    <location>
        <begin position="319"/>
        <end position="364"/>
    </location>
</feature>
<dbReference type="Gene3D" id="1.20.1600.10">
    <property type="entry name" value="Outer membrane efflux proteins (OEP)"/>
    <property type="match status" value="1"/>
</dbReference>
<evidence type="ECO:0000313" key="3">
    <source>
        <dbReference type="EMBL" id="GGC62825.1"/>
    </source>
</evidence>
<keyword evidence="2" id="KW-0175">Coiled coil</keyword>
<accession>A0A916XD16</accession>
<keyword evidence="4" id="KW-1185">Reference proteome</keyword>
<dbReference type="SUPFAM" id="SSF56954">
    <property type="entry name" value="Outer membrane efflux proteins (OEP)"/>
    <property type="match status" value="1"/>
</dbReference>
<sequence>MRTFYLPPGLAAVLISAIILPGFALAQTIATPTPLPQPGLTSTAVPALTLAAAIQRALLANPDLRATSRELEIAEAGMQQAAARPNPELALLSEGLQKENRTTTVQLNQLLELGGKRTARMAAAGLDRSVAAADLAAHRVDIQASVINAYFDVLAAQQRLQLAQAMQRVAGQVSDSARKRVTAGKVSPLEETRARVAEAGTRMELAQASSELIVARARLAAFWGSSNADFGELAEPEKNPGAALSLAGWMAKLVTAPQVSRARVEITRQQALIDVERSRRIPDITLSLGSKRDEQAGRTQTVVGISLPIPVFDSNKGSLLSALRREDKARDELAATENRLALEMAAAYQRHAQANAELEILRADILPGAQSAFDAASRGFELGKFSSLDVLDAQRTLFQARSQHLRALAESHRALAELHRLAGTDQQN</sequence>
<name>A0A916XD16_9BURK</name>
<protein>
    <submittedName>
        <fullName evidence="3">RND transporter</fullName>
    </submittedName>
</protein>
<organism evidence="3 4">
    <name type="scientific">Undibacterium terreum</name>
    <dbReference type="NCBI Taxonomy" id="1224302"/>
    <lineage>
        <taxon>Bacteria</taxon>
        <taxon>Pseudomonadati</taxon>
        <taxon>Pseudomonadota</taxon>
        <taxon>Betaproteobacteria</taxon>
        <taxon>Burkholderiales</taxon>
        <taxon>Oxalobacteraceae</taxon>
        <taxon>Undibacterium</taxon>
    </lineage>
</organism>
<dbReference type="InterPro" id="IPR003423">
    <property type="entry name" value="OMP_efflux"/>
</dbReference>
<comment type="similarity">
    <text evidence="1">Belongs to the outer membrane factor (OMF) (TC 1.B.17) family.</text>
</comment>
<dbReference type="Pfam" id="PF02321">
    <property type="entry name" value="OEP"/>
    <property type="match status" value="2"/>
</dbReference>
<dbReference type="PANTHER" id="PTHR30203:SF24">
    <property type="entry name" value="BLR4935 PROTEIN"/>
    <property type="match status" value="1"/>
</dbReference>
<dbReference type="EMBL" id="BMED01000001">
    <property type="protein sequence ID" value="GGC62825.1"/>
    <property type="molecule type" value="Genomic_DNA"/>
</dbReference>
<evidence type="ECO:0000256" key="2">
    <source>
        <dbReference type="SAM" id="Coils"/>
    </source>
</evidence>
<comment type="caution">
    <text evidence="3">The sequence shown here is derived from an EMBL/GenBank/DDBJ whole genome shotgun (WGS) entry which is preliminary data.</text>
</comment>
<evidence type="ECO:0000313" key="4">
    <source>
        <dbReference type="Proteomes" id="UP000637423"/>
    </source>
</evidence>
<dbReference type="AlphaFoldDB" id="A0A916XD16"/>
<evidence type="ECO:0000256" key="1">
    <source>
        <dbReference type="ARBA" id="ARBA00007613"/>
    </source>
</evidence>